<evidence type="ECO:0000313" key="2">
    <source>
        <dbReference type="EMBL" id="RKP29936.1"/>
    </source>
</evidence>
<evidence type="ECO:0000313" key="3">
    <source>
        <dbReference type="Proteomes" id="UP000268321"/>
    </source>
</evidence>
<dbReference type="GO" id="GO:0000175">
    <property type="term" value="F:3'-5'-RNA exonuclease activity"/>
    <property type="evidence" value="ECO:0007669"/>
    <property type="project" value="TreeGrafter"/>
</dbReference>
<dbReference type="OrthoDB" id="428734at2759"/>
<dbReference type="PANTHER" id="PTHR12121:SF100">
    <property type="entry name" value="POLY(A)-SPECIFIC RIBONUCLEASE"/>
    <property type="match status" value="1"/>
</dbReference>
<dbReference type="InterPro" id="IPR005135">
    <property type="entry name" value="Endo/exonuclease/phosphatase"/>
</dbReference>
<accession>A0A4P9ZAV6</accession>
<feature type="domain" description="Endonuclease/exonuclease/phosphatase" evidence="1">
    <location>
        <begin position="33"/>
        <end position="321"/>
    </location>
</feature>
<gene>
    <name evidence="2" type="ORF">METBISCDRAFT_23759</name>
</gene>
<proteinExistence type="predicted"/>
<dbReference type="PANTHER" id="PTHR12121">
    <property type="entry name" value="CARBON CATABOLITE REPRESSOR PROTEIN 4"/>
    <property type="match status" value="1"/>
</dbReference>
<sequence>MTLNLLSQHYMWNQVFGSLDQRYLDWNQYCLPLINKIIAQLPCDIMCFQELESLVFSSQWQTTSRSTNTRCFTCTSSIRRIGGNKPVEHMDRVGIFVNRARFDVQDHRQVVFRDYILQHKQMFDFTPDFSKHVVLRKKFGLLLKLLHKTNNQTVYVTNTHLYWLPFYNDVKLLQTKLLVNELCRFIANDHCDPATANIVMCGDFSSTPDLMVYDFLAGKPLDVEHSEEFGNFYYGTVSEGEECVSELKNNLSILPAYSALLKGECAEKLDFNSFSSSLTAVLDQIWFSSGNFQVCKLLGKVDPAYCANALGFPDKQFPSDHIPVVAQLSYL</sequence>
<evidence type="ECO:0000259" key="1">
    <source>
        <dbReference type="Pfam" id="PF03372"/>
    </source>
</evidence>
<dbReference type="Proteomes" id="UP000268321">
    <property type="component" value="Unassembled WGS sequence"/>
</dbReference>
<dbReference type="AlphaFoldDB" id="A0A4P9ZAV6"/>
<protein>
    <recommendedName>
        <fullName evidence="1">Endonuclease/exonuclease/phosphatase domain-containing protein</fullName>
    </recommendedName>
</protein>
<dbReference type="Gene3D" id="3.60.10.10">
    <property type="entry name" value="Endonuclease/exonuclease/phosphatase"/>
    <property type="match status" value="1"/>
</dbReference>
<reference evidence="3" key="1">
    <citation type="journal article" date="2018" name="Nat. Microbiol.">
        <title>Leveraging single-cell genomics to expand the fungal tree of life.</title>
        <authorList>
            <person name="Ahrendt S.R."/>
            <person name="Quandt C.A."/>
            <person name="Ciobanu D."/>
            <person name="Clum A."/>
            <person name="Salamov A."/>
            <person name="Andreopoulos B."/>
            <person name="Cheng J.F."/>
            <person name="Woyke T."/>
            <person name="Pelin A."/>
            <person name="Henrissat B."/>
            <person name="Reynolds N.K."/>
            <person name="Benny G.L."/>
            <person name="Smith M.E."/>
            <person name="James T.Y."/>
            <person name="Grigoriev I.V."/>
        </authorList>
    </citation>
    <scope>NUCLEOTIDE SEQUENCE [LARGE SCALE GENOMIC DNA]</scope>
    <source>
        <strain evidence="3">Baker2002</strain>
    </source>
</reference>
<dbReference type="EMBL" id="ML004470">
    <property type="protein sequence ID" value="RKP29936.1"/>
    <property type="molecule type" value="Genomic_DNA"/>
</dbReference>
<name>A0A4P9ZAV6_9ASCO</name>
<dbReference type="SUPFAM" id="SSF56219">
    <property type="entry name" value="DNase I-like"/>
    <property type="match status" value="1"/>
</dbReference>
<dbReference type="InterPro" id="IPR050410">
    <property type="entry name" value="CCR4/nocturin_mRNA_transcr"/>
</dbReference>
<organism evidence="2 3">
    <name type="scientific">Metschnikowia bicuspidata</name>
    <dbReference type="NCBI Taxonomy" id="27322"/>
    <lineage>
        <taxon>Eukaryota</taxon>
        <taxon>Fungi</taxon>
        <taxon>Dikarya</taxon>
        <taxon>Ascomycota</taxon>
        <taxon>Saccharomycotina</taxon>
        <taxon>Pichiomycetes</taxon>
        <taxon>Metschnikowiaceae</taxon>
        <taxon>Metschnikowia</taxon>
    </lineage>
</organism>
<dbReference type="InterPro" id="IPR036691">
    <property type="entry name" value="Endo/exonu/phosph_ase_sf"/>
</dbReference>
<keyword evidence="3" id="KW-1185">Reference proteome</keyword>
<dbReference type="Pfam" id="PF03372">
    <property type="entry name" value="Exo_endo_phos"/>
    <property type="match status" value="1"/>
</dbReference>